<evidence type="ECO:0000313" key="7">
    <source>
        <dbReference type="Proteomes" id="UP001566132"/>
    </source>
</evidence>
<dbReference type="InterPro" id="IPR018485">
    <property type="entry name" value="FGGY_C"/>
</dbReference>
<name>A0ABD1F7L1_HYPHA</name>
<keyword evidence="3" id="KW-0418">Kinase</keyword>
<gene>
    <name evidence="6" type="ORF">ABEB36_002980</name>
</gene>
<comment type="caution">
    <text evidence="6">The sequence shown here is derived from an EMBL/GenBank/DDBJ whole genome shotgun (WGS) entry which is preliminary data.</text>
</comment>
<feature type="domain" description="Carbohydrate kinase FGGY C-terminal" evidence="5">
    <location>
        <begin position="325"/>
        <end position="532"/>
    </location>
</feature>
<reference evidence="6 7" key="1">
    <citation type="submission" date="2024-05" db="EMBL/GenBank/DDBJ databases">
        <title>Genetic variation in Jamaican populations of the coffee berry borer (Hypothenemus hampei).</title>
        <authorList>
            <person name="Errbii M."/>
            <person name="Myrie A."/>
        </authorList>
    </citation>
    <scope>NUCLEOTIDE SEQUENCE [LARGE SCALE GENOMIC DNA]</scope>
    <source>
        <strain evidence="6">JA-Hopewell-2020-01-JO</strain>
        <tissue evidence="6">Whole body</tissue>
    </source>
</reference>
<evidence type="ECO:0000256" key="2">
    <source>
        <dbReference type="ARBA" id="ARBA00022679"/>
    </source>
</evidence>
<dbReference type="Gene3D" id="3.30.420.40">
    <property type="match status" value="1"/>
</dbReference>
<dbReference type="InterPro" id="IPR018484">
    <property type="entry name" value="FGGY_N"/>
</dbReference>
<dbReference type="CDD" id="cd07782">
    <property type="entry name" value="ASKHA_NBD_FGGY_D-RBK"/>
    <property type="match status" value="1"/>
</dbReference>
<feature type="domain" description="Carbohydrate kinase FGGY N-terminal" evidence="4">
    <location>
        <begin position="53"/>
        <end position="306"/>
    </location>
</feature>
<dbReference type="InterPro" id="IPR043129">
    <property type="entry name" value="ATPase_NBD"/>
</dbReference>
<keyword evidence="7" id="KW-1185">Reference proteome</keyword>
<evidence type="ECO:0008006" key="8">
    <source>
        <dbReference type="Google" id="ProtNLM"/>
    </source>
</evidence>
<dbReference type="Pfam" id="PF00370">
    <property type="entry name" value="FGGY_N"/>
    <property type="match status" value="1"/>
</dbReference>
<keyword evidence="2" id="KW-0808">Transferase</keyword>
<evidence type="ECO:0000313" key="6">
    <source>
        <dbReference type="EMBL" id="KAL1513585.1"/>
    </source>
</evidence>
<evidence type="ECO:0000259" key="5">
    <source>
        <dbReference type="Pfam" id="PF02782"/>
    </source>
</evidence>
<dbReference type="Pfam" id="PF02782">
    <property type="entry name" value="FGGY_C"/>
    <property type="match status" value="1"/>
</dbReference>
<comment type="similarity">
    <text evidence="1">Belongs to the FGGY kinase family.</text>
</comment>
<dbReference type="Gene3D" id="1.20.58.2240">
    <property type="match status" value="1"/>
</dbReference>
<organism evidence="6 7">
    <name type="scientific">Hypothenemus hampei</name>
    <name type="common">Coffee berry borer</name>
    <dbReference type="NCBI Taxonomy" id="57062"/>
    <lineage>
        <taxon>Eukaryota</taxon>
        <taxon>Metazoa</taxon>
        <taxon>Ecdysozoa</taxon>
        <taxon>Arthropoda</taxon>
        <taxon>Hexapoda</taxon>
        <taxon>Insecta</taxon>
        <taxon>Pterygota</taxon>
        <taxon>Neoptera</taxon>
        <taxon>Endopterygota</taxon>
        <taxon>Coleoptera</taxon>
        <taxon>Polyphaga</taxon>
        <taxon>Cucujiformia</taxon>
        <taxon>Curculionidae</taxon>
        <taxon>Scolytinae</taxon>
        <taxon>Hypothenemus</taxon>
    </lineage>
</organism>
<dbReference type="InterPro" id="IPR006003">
    <property type="entry name" value="FGGY_RbtK-like"/>
</dbReference>
<evidence type="ECO:0000259" key="4">
    <source>
        <dbReference type="Pfam" id="PF00370"/>
    </source>
</evidence>
<dbReference type="GO" id="GO:0016301">
    <property type="term" value="F:kinase activity"/>
    <property type="evidence" value="ECO:0007669"/>
    <property type="project" value="UniProtKB-KW"/>
</dbReference>
<dbReference type="PANTHER" id="PTHR43435">
    <property type="entry name" value="RIBULOKINASE"/>
    <property type="match status" value="1"/>
</dbReference>
<dbReference type="SUPFAM" id="SSF53067">
    <property type="entry name" value="Actin-like ATPase domain"/>
    <property type="match status" value="2"/>
</dbReference>
<protein>
    <recommendedName>
        <fullName evidence="8">FGGY carbohydrate kinase domain-containing protein</fullName>
    </recommendedName>
</protein>
<dbReference type="AlphaFoldDB" id="A0ABD1F7L1"/>
<evidence type="ECO:0000256" key="3">
    <source>
        <dbReference type="ARBA" id="ARBA00022777"/>
    </source>
</evidence>
<dbReference type="NCBIfam" id="TIGR01315">
    <property type="entry name" value="5C_CHO_kinase"/>
    <property type="match status" value="1"/>
</dbReference>
<evidence type="ECO:0000256" key="1">
    <source>
        <dbReference type="ARBA" id="ARBA00009156"/>
    </source>
</evidence>
<accession>A0ABD1F7L1</accession>
<sequence>MISSRNLILEFRKLFAKPLINRYYSSTQTGKEKLSEKTKIIEVDGPVFLVAHAGSGYCRAAAISNKGKILTLAELVCKVNYNGIFIEMSSDNVWTNLVNCIQRVTKKVKIDNTKAIAFIATPGLVCLDKTGAPLTASVTRDPNLNIILPYDMRSTLETKKINKTHHQLLQYYGDTAQSFLKESKLMWLKSNLKEECWNKAGHFFDLTDFLTWKATGSLVRSSATLTTQWTYEMSVTGTEGWNGNFLNELGIGELTEDNFHKIGSVTQRPGTAVGEGLLTNMATEMGLQAKLPVAMGLPDALSGCLGVVGCEAKDVDCDLRKRLCIVFGTRAASHFVLSEEPRFIKGINGPFRDSILPNMWLNQAGQTTAESALEFIIDSHPATTEIKKQIGEMHIHKYLNKILKIKAQKSNLTARSYLTKFLHVLPDFEGNKSPLADPWIRGMISGLSIPTTQESLALLYLATMQSLAYSTKHIMSALTQNGHEITCILIGGHLGKNSLFTMLQKDVCQVPTISAEESRSQLLGAAILAGLASGHFRDFNHALKEMCGTGKVILPENDLELIEYHKKKYEVFLKMYDHQLEYRRIMNSGRKGVNKVHTKQ</sequence>
<dbReference type="PANTHER" id="PTHR43435:SF4">
    <property type="entry name" value="FGGY CARBOHYDRATE KINASE DOMAIN-CONTAINING PROTEIN"/>
    <property type="match status" value="1"/>
</dbReference>
<dbReference type="Proteomes" id="UP001566132">
    <property type="component" value="Unassembled WGS sequence"/>
</dbReference>
<proteinExistence type="inferred from homology"/>
<dbReference type="EMBL" id="JBDJPC010000002">
    <property type="protein sequence ID" value="KAL1513585.1"/>
    <property type="molecule type" value="Genomic_DNA"/>
</dbReference>